<comment type="caution">
    <text evidence="1">The sequence shown here is derived from an EMBL/GenBank/DDBJ whole genome shotgun (WGS) entry which is preliminary data.</text>
</comment>
<keyword evidence="2" id="KW-1185">Reference proteome</keyword>
<sequence length="403" mass="43788">MSTPPDGTCSPKVEMPEPNIIDLIASDTESAINRTDWKLQRLEEWWHQGRCWPAAYKPTNPRNPAVLDRFHKACQQALEVGIPLRLIWQPGGLFDQITKDQAVGSKAKTLTGENAKAIKAAVTAAIDAMNEHQRRSSIKPKFEFPLPPSSTQAGYPVGANGDTDAVLIPDPGQELIQIGWTDFGLGPHSGLIRQPRTPRSRTKRTKRGRANVGRGSANSISLSSSSIPRLDTAVASPRTPMTADASRLDMMGSDMDIAGSPFADAARILHFSGDGCVAASNNLGDVPYDPASPLYKRANNPTRPAFLSDSHVAGSSHISARDHSVDPFASTAHGHLNHLGSTPRTSKKRRVDDSEHQPCTKRLRPEGRDQIHEQTTATEERRGRGVLWGLLQTLAPGRLLGRT</sequence>
<accession>A0ACC1SDS2</accession>
<proteinExistence type="predicted"/>
<reference evidence="1" key="1">
    <citation type="submission" date="2022-08" db="EMBL/GenBank/DDBJ databases">
        <title>Genome Sequence of Fusarium decemcellulare.</title>
        <authorList>
            <person name="Buettner E."/>
        </authorList>
    </citation>
    <scope>NUCLEOTIDE SEQUENCE</scope>
    <source>
        <strain evidence="1">Babe19</strain>
    </source>
</reference>
<dbReference type="Proteomes" id="UP001148629">
    <property type="component" value="Unassembled WGS sequence"/>
</dbReference>
<organism evidence="1 2">
    <name type="scientific">Fusarium decemcellulare</name>
    <dbReference type="NCBI Taxonomy" id="57161"/>
    <lineage>
        <taxon>Eukaryota</taxon>
        <taxon>Fungi</taxon>
        <taxon>Dikarya</taxon>
        <taxon>Ascomycota</taxon>
        <taxon>Pezizomycotina</taxon>
        <taxon>Sordariomycetes</taxon>
        <taxon>Hypocreomycetidae</taxon>
        <taxon>Hypocreales</taxon>
        <taxon>Nectriaceae</taxon>
        <taxon>Fusarium</taxon>
        <taxon>Fusarium decemcellulare species complex</taxon>
    </lineage>
</organism>
<protein>
    <submittedName>
        <fullName evidence="1">Uncharacterized protein</fullName>
    </submittedName>
</protein>
<name>A0ACC1SDS2_9HYPO</name>
<evidence type="ECO:0000313" key="2">
    <source>
        <dbReference type="Proteomes" id="UP001148629"/>
    </source>
</evidence>
<dbReference type="EMBL" id="JANRMS010000575">
    <property type="protein sequence ID" value="KAJ3537506.1"/>
    <property type="molecule type" value="Genomic_DNA"/>
</dbReference>
<gene>
    <name evidence="1" type="ORF">NM208_g6284</name>
</gene>
<evidence type="ECO:0000313" key="1">
    <source>
        <dbReference type="EMBL" id="KAJ3537506.1"/>
    </source>
</evidence>